<feature type="domain" description="EamA" evidence="7">
    <location>
        <begin position="162"/>
        <end position="299"/>
    </location>
</feature>
<feature type="transmembrane region" description="Helical" evidence="6">
    <location>
        <begin position="165"/>
        <end position="181"/>
    </location>
</feature>
<keyword evidence="4 6" id="KW-1133">Transmembrane helix</keyword>
<organism evidence="8 9">
    <name type="scientific">Herbaspirillum rhizosphaerae</name>
    <dbReference type="NCBI Taxonomy" id="346179"/>
    <lineage>
        <taxon>Bacteria</taxon>
        <taxon>Pseudomonadati</taxon>
        <taxon>Pseudomonadota</taxon>
        <taxon>Betaproteobacteria</taxon>
        <taxon>Burkholderiales</taxon>
        <taxon>Oxalobacteraceae</taxon>
        <taxon>Herbaspirillum</taxon>
    </lineage>
</organism>
<feature type="domain" description="EamA" evidence="7">
    <location>
        <begin position="14"/>
        <end position="147"/>
    </location>
</feature>
<reference evidence="8 9" key="1">
    <citation type="journal article" date="2024" name="Chem. Sci.">
        <title>Discovery of megapolipeptins by genome mining of a Burkholderiales bacteria collection.</title>
        <authorList>
            <person name="Paulo B.S."/>
            <person name="Recchia M.J.J."/>
            <person name="Lee S."/>
            <person name="Fergusson C.H."/>
            <person name="Romanowski S.B."/>
            <person name="Hernandez A."/>
            <person name="Krull N."/>
            <person name="Liu D.Y."/>
            <person name="Cavanagh H."/>
            <person name="Bos A."/>
            <person name="Gray C.A."/>
            <person name="Murphy B.T."/>
            <person name="Linington R.G."/>
            <person name="Eustaquio A.S."/>
        </authorList>
    </citation>
    <scope>NUCLEOTIDE SEQUENCE [LARGE SCALE GENOMIC DNA]</scope>
    <source>
        <strain evidence="8 9">RL21-008-BIB-B</strain>
    </source>
</reference>
<sequence length="310" mass="33583">MKAPRSSSSSSFLAVLALATAALFWAGNMLVGKALNQQVAPMALAFWRWVLILVILAPFVLRDVVRHWQAIRAALPLLTLLALLGTGLYNALIFGALHFTSATNAALLNSSIPVWTLLLSVLLHRRRPGRMELAGVIVSLYGVAMIISHGSFGGLADFQLNRGDGWMLVAMVMWSLYLLLLPRRPRALPSFAYLWVTGVIGLIALTFLMLVNGGGRAFVIPLNQSSLIGVFYLAVFPSILATLVCNYGIDRIGSVRASQCVHLVPVFASVIAMACLGETLHWYHALGFIFVLAGLVIANYRGIATQKKVA</sequence>
<feature type="transmembrane region" description="Helical" evidence="6">
    <location>
        <begin position="227"/>
        <end position="248"/>
    </location>
</feature>
<evidence type="ECO:0000256" key="1">
    <source>
        <dbReference type="ARBA" id="ARBA00004651"/>
    </source>
</evidence>
<evidence type="ECO:0000256" key="5">
    <source>
        <dbReference type="ARBA" id="ARBA00023136"/>
    </source>
</evidence>
<feature type="transmembrane region" description="Helical" evidence="6">
    <location>
        <begin position="193"/>
        <end position="215"/>
    </location>
</feature>
<dbReference type="Pfam" id="PF00892">
    <property type="entry name" value="EamA"/>
    <property type="match status" value="2"/>
</dbReference>
<feature type="transmembrane region" description="Helical" evidence="6">
    <location>
        <begin position="105"/>
        <end position="123"/>
    </location>
</feature>
<keyword evidence="2" id="KW-1003">Cell membrane</keyword>
<gene>
    <name evidence="8" type="ORF">PQR63_11390</name>
</gene>
<name>A0ABW8Z7S2_9BURK</name>
<feature type="transmembrane region" description="Helical" evidence="6">
    <location>
        <begin position="135"/>
        <end position="153"/>
    </location>
</feature>
<evidence type="ECO:0000256" key="6">
    <source>
        <dbReference type="SAM" id="Phobius"/>
    </source>
</evidence>
<evidence type="ECO:0000256" key="3">
    <source>
        <dbReference type="ARBA" id="ARBA00022692"/>
    </source>
</evidence>
<dbReference type="InterPro" id="IPR037185">
    <property type="entry name" value="EmrE-like"/>
</dbReference>
<feature type="transmembrane region" description="Helical" evidence="6">
    <location>
        <begin position="282"/>
        <end position="300"/>
    </location>
</feature>
<dbReference type="SUPFAM" id="SSF103481">
    <property type="entry name" value="Multidrug resistance efflux transporter EmrE"/>
    <property type="match status" value="2"/>
</dbReference>
<protein>
    <submittedName>
        <fullName evidence="8">DMT family transporter</fullName>
    </submittedName>
</protein>
<dbReference type="Proteomes" id="UP001629214">
    <property type="component" value="Unassembled WGS sequence"/>
</dbReference>
<dbReference type="InterPro" id="IPR000620">
    <property type="entry name" value="EamA_dom"/>
</dbReference>
<accession>A0ABW8Z7S2</accession>
<evidence type="ECO:0000256" key="2">
    <source>
        <dbReference type="ARBA" id="ARBA00022475"/>
    </source>
</evidence>
<feature type="transmembrane region" description="Helical" evidence="6">
    <location>
        <begin position="260"/>
        <end position="276"/>
    </location>
</feature>
<dbReference type="EMBL" id="JAQQFR010000006">
    <property type="protein sequence ID" value="MFL9878991.1"/>
    <property type="molecule type" value="Genomic_DNA"/>
</dbReference>
<evidence type="ECO:0000256" key="4">
    <source>
        <dbReference type="ARBA" id="ARBA00022989"/>
    </source>
</evidence>
<evidence type="ECO:0000259" key="7">
    <source>
        <dbReference type="Pfam" id="PF00892"/>
    </source>
</evidence>
<comment type="subcellular location">
    <subcellularLocation>
        <location evidence="1">Cell membrane</location>
        <topology evidence="1">Multi-pass membrane protein</topology>
    </subcellularLocation>
</comment>
<keyword evidence="3 6" id="KW-0812">Transmembrane</keyword>
<feature type="transmembrane region" description="Helical" evidence="6">
    <location>
        <begin position="46"/>
        <end position="65"/>
    </location>
</feature>
<comment type="caution">
    <text evidence="8">The sequence shown here is derived from an EMBL/GenBank/DDBJ whole genome shotgun (WGS) entry which is preliminary data.</text>
</comment>
<evidence type="ECO:0000313" key="9">
    <source>
        <dbReference type="Proteomes" id="UP001629214"/>
    </source>
</evidence>
<dbReference type="PANTHER" id="PTHR32322">
    <property type="entry name" value="INNER MEMBRANE TRANSPORTER"/>
    <property type="match status" value="1"/>
</dbReference>
<dbReference type="PANTHER" id="PTHR32322:SF18">
    <property type="entry name" value="S-ADENOSYLMETHIONINE_S-ADENOSYLHOMOCYSTEINE TRANSPORTER"/>
    <property type="match status" value="1"/>
</dbReference>
<keyword evidence="9" id="KW-1185">Reference proteome</keyword>
<feature type="transmembrane region" description="Helical" evidence="6">
    <location>
        <begin position="77"/>
        <end position="99"/>
    </location>
</feature>
<dbReference type="RefSeq" id="WP_408167973.1">
    <property type="nucleotide sequence ID" value="NZ_JAQQFR010000006.1"/>
</dbReference>
<dbReference type="InterPro" id="IPR050638">
    <property type="entry name" value="AA-Vitamin_Transporters"/>
</dbReference>
<evidence type="ECO:0000313" key="8">
    <source>
        <dbReference type="EMBL" id="MFL9878991.1"/>
    </source>
</evidence>
<proteinExistence type="predicted"/>
<keyword evidence="5 6" id="KW-0472">Membrane</keyword>